<evidence type="ECO:0000313" key="2">
    <source>
        <dbReference type="EMBL" id="KAH8091036.1"/>
    </source>
</evidence>
<dbReference type="AlphaFoldDB" id="A0A8K0XLK1"/>
<keyword evidence="3" id="KW-1185">Reference proteome</keyword>
<reference evidence="2" key="1">
    <citation type="journal article" date="2021" name="New Phytol.">
        <title>Evolutionary innovations through gain and loss of genes in the ectomycorrhizal Boletales.</title>
        <authorList>
            <person name="Wu G."/>
            <person name="Miyauchi S."/>
            <person name="Morin E."/>
            <person name="Kuo A."/>
            <person name="Drula E."/>
            <person name="Varga T."/>
            <person name="Kohler A."/>
            <person name="Feng B."/>
            <person name="Cao Y."/>
            <person name="Lipzen A."/>
            <person name="Daum C."/>
            <person name="Hundley H."/>
            <person name="Pangilinan J."/>
            <person name="Johnson J."/>
            <person name="Barry K."/>
            <person name="LaButti K."/>
            <person name="Ng V."/>
            <person name="Ahrendt S."/>
            <person name="Min B."/>
            <person name="Choi I.G."/>
            <person name="Park H."/>
            <person name="Plett J.M."/>
            <person name="Magnuson J."/>
            <person name="Spatafora J.W."/>
            <person name="Nagy L.G."/>
            <person name="Henrissat B."/>
            <person name="Grigoriev I.V."/>
            <person name="Yang Z.L."/>
            <person name="Xu J."/>
            <person name="Martin F.M."/>
        </authorList>
    </citation>
    <scope>NUCLEOTIDE SEQUENCE</scope>
    <source>
        <strain evidence="2">KKN 215</strain>
    </source>
</reference>
<proteinExistence type="predicted"/>
<accession>A0A8K0XLK1</accession>
<dbReference type="Proteomes" id="UP000813824">
    <property type="component" value="Unassembled WGS sequence"/>
</dbReference>
<protein>
    <submittedName>
        <fullName evidence="2">Uncharacterized protein</fullName>
    </submittedName>
</protein>
<gene>
    <name evidence="2" type="ORF">BXZ70DRAFT_491302</name>
</gene>
<sequence length="242" mass="26587">MRRGLPRCHPDFVDTSDAEPLLRPLSLHCVQQADNGRHQHGSGRRPRLPCSCWRERSPRRRGRSVVESLSGERKQKVRIPVVVGHSGSDDDISLQASGFAYALFSGTSSLVSASVLAYNSKTYELSTLVFDSSLSSLIRTPGCDVRTVDGQACFVAMLFSMLLGRKESLPNRSFSRADLTDAMERANIDMEGLMKMLQQHGFSISSLDTHMVHASFLPASHPGPNLDDPSSSPRNENSETGK</sequence>
<dbReference type="EMBL" id="JAEVFJ010000037">
    <property type="protein sequence ID" value="KAH8091036.1"/>
    <property type="molecule type" value="Genomic_DNA"/>
</dbReference>
<evidence type="ECO:0000256" key="1">
    <source>
        <dbReference type="SAM" id="MobiDB-lite"/>
    </source>
</evidence>
<evidence type="ECO:0000313" key="3">
    <source>
        <dbReference type="Proteomes" id="UP000813824"/>
    </source>
</evidence>
<feature type="region of interest" description="Disordered" evidence="1">
    <location>
        <begin position="218"/>
        <end position="242"/>
    </location>
</feature>
<organism evidence="2 3">
    <name type="scientific">Cristinia sonorae</name>
    <dbReference type="NCBI Taxonomy" id="1940300"/>
    <lineage>
        <taxon>Eukaryota</taxon>
        <taxon>Fungi</taxon>
        <taxon>Dikarya</taxon>
        <taxon>Basidiomycota</taxon>
        <taxon>Agaricomycotina</taxon>
        <taxon>Agaricomycetes</taxon>
        <taxon>Agaricomycetidae</taxon>
        <taxon>Agaricales</taxon>
        <taxon>Pleurotineae</taxon>
        <taxon>Stephanosporaceae</taxon>
        <taxon>Cristinia</taxon>
    </lineage>
</organism>
<name>A0A8K0XLK1_9AGAR</name>
<comment type="caution">
    <text evidence="2">The sequence shown here is derived from an EMBL/GenBank/DDBJ whole genome shotgun (WGS) entry which is preliminary data.</text>
</comment>